<keyword evidence="3" id="KW-0812">Transmembrane</keyword>
<proteinExistence type="predicted"/>
<dbReference type="EMBL" id="JADEVV010000018">
    <property type="protein sequence ID" value="MBE9253796.1"/>
    <property type="molecule type" value="Genomic_DNA"/>
</dbReference>
<feature type="compositionally biased region" description="Acidic residues" evidence="2">
    <location>
        <begin position="443"/>
        <end position="457"/>
    </location>
</feature>
<dbReference type="InterPro" id="IPR010004">
    <property type="entry name" value="Uncharacterised_Ycf66"/>
</dbReference>
<evidence type="ECO:0000256" key="2">
    <source>
        <dbReference type="SAM" id="MobiDB-lite"/>
    </source>
</evidence>
<feature type="transmembrane region" description="Helical" evidence="3">
    <location>
        <begin position="57"/>
        <end position="76"/>
    </location>
</feature>
<protein>
    <recommendedName>
        <fullName evidence="6">Ycf66 family protein</fullName>
    </recommendedName>
</protein>
<feature type="coiled-coil region" evidence="1">
    <location>
        <begin position="176"/>
        <end position="225"/>
    </location>
</feature>
<feature type="compositionally biased region" description="Polar residues" evidence="2">
    <location>
        <begin position="264"/>
        <end position="284"/>
    </location>
</feature>
<feature type="compositionally biased region" description="Acidic residues" evidence="2">
    <location>
        <begin position="285"/>
        <end position="297"/>
    </location>
</feature>
<keyword evidence="3" id="KW-0472">Membrane</keyword>
<organism evidence="4 5">
    <name type="scientific">Synechocystis salina LEGE 00031</name>
    <dbReference type="NCBI Taxonomy" id="1828736"/>
    <lineage>
        <taxon>Bacteria</taxon>
        <taxon>Bacillati</taxon>
        <taxon>Cyanobacteriota</taxon>
        <taxon>Cyanophyceae</taxon>
        <taxon>Synechococcales</taxon>
        <taxon>Merismopediaceae</taxon>
        <taxon>Synechocystis</taxon>
    </lineage>
</organism>
<sequence length="466" mass="50543">MLALMLSGAVALASLAFFFSAFFAPKLHRKDDFLWSGVGFFYGLVLWNCAQRFTGAILLGQAAVVVLVLAFAWQTLRLRAAIARQSIVEVPSFSLLDWLAGGLQRKPKAKTPAKDKDADGKQTETEIEPGTAAVKQDLPATVEPSELGEDSIPVNVPSPITEEVAEAIAQGSTDISEEVEGVIETAETVVEELNETAETVAEDVVEKAEEAVEKIVEITDQAEEKTVKSSADQSEEVLLKKPKSKLFQRLFGRKKPASPPAKAEQSTPTVVEQTLNPESESANVESDDWDDGEDWGEDLSSVNSDGVLENSDGIADDKEENNETDETQVIAVVETVQIEQQITLVEVPDSGNVAEQEQPLDVVEQDDHIIQEEAEEETEDIFPPTSEATAVVIEETVGEFPDPETEIQQGREVGESEIPSEQVPEAIAGEPEDLPKQPTDSLNPEDGETANDGDDSTEEKQNWADG</sequence>
<evidence type="ECO:0000313" key="4">
    <source>
        <dbReference type="EMBL" id="MBE9253796.1"/>
    </source>
</evidence>
<evidence type="ECO:0000256" key="3">
    <source>
        <dbReference type="SAM" id="Phobius"/>
    </source>
</evidence>
<accession>A0ABR9VRY1</accession>
<comment type="caution">
    <text evidence="4">The sequence shown here is derived from an EMBL/GenBank/DDBJ whole genome shotgun (WGS) entry which is preliminary data.</text>
</comment>
<gene>
    <name evidence="4" type="ORF">IQ217_08030</name>
</gene>
<name>A0ABR9VRY1_9SYNC</name>
<feature type="region of interest" description="Disordered" evidence="2">
    <location>
        <begin position="397"/>
        <end position="466"/>
    </location>
</feature>
<evidence type="ECO:0000313" key="5">
    <source>
        <dbReference type="Proteomes" id="UP000658720"/>
    </source>
</evidence>
<feature type="compositionally biased region" description="Basic and acidic residues" evidence="2">
    <location>
        <begin position="112"/>
        <end position="124"/>
    </location>
</feature>
<feature type="region of interest" description="Disordered" evidence="2">
    <location>
        <begin position="250"/>
        <end position="325"/>
    </location>
</feature>
<keyword evidence="5" id="KW-1185">Reference proteome</keyword>
<dbReference type="Pfam" id="PF07444">
    <property type="entry name" value="Ycf66_N"/>
    <property type="match status" value="1"/>
</dbReference>
<evidence type="ECO:0000256" key="1">
    <source>
        <dbReference type="SAM" id="Coils"/>
    </source>
</evidence>
<feature type="transmembrane region" description="Helical" evidence="3">
    <location>
        <begin position="33"/>
        <end position="50"/>
    </location>
</feature>
<feature type="region of interest" description="Disordered" evidence="2">
    <location>
        <begin position="107"/>
        <end position="127"/>
    </location>
</feature>
<keyword evidence="3" id="KW-1133">Transmembrane helix</keyword>
<evidence type="ECO:0008006" key="6">
    <source>
        <dbReference type="Google" id="ProtNLM"/>
    </source>
</evidence>
<keyword evidence="1" id="KW-0175">Coiled coil</keyword>
<dbReference type="Proteomes" id="UP000658720">
    <property type="component" value="Unassembled WGS sequence"/>
</dbReference>
<reference evidence="4 5" key="1">
    <citation type="submission" date="2020-10" db="EMBL/GenBank/DDBJ databases">
        <authorList>
            <person name="Castelo-Branco R."/>
            <person name="Eusebio N."/>
            <person name="Adriana R."/>
            <person name="Vieira A."/>
            <person name="Brugerolle De Fraissinette N."/>
            <person name="Rezende De Castro R."/>
            <person name="Schneider M.P."/>
            <person name="Vasconcelos V."/>
            <person name="Leao P.N."/>
        </authorList>
    </citation>
    <scope>NUCLEOTIDE SEQUENCE [LARGE SCALE GENOMIC DNA]</scope>
    <source>
        <strain evidence="4 5">LEGE 00031</strain>
    </source>
</reference>
<dbReference type="RefSeq" id="WP_194019542.1">
    <property type="nucleotide sequence ID" value="NZ_JADEVV010000018.1"/>
</dbReference>